<gene>
    <name evidence="2" type="ORF">BU26DRAFT_275749</name>
</gene>
<dbReference type="EMBL" id="ML987193">
    <property type="protein sequence ID" value="KAF2251064.1"/>
    <property type="molecule type" value="Genomic_DNA"/>
</dbReference>
<feature type="region of interest" description="Disordered" evidence="1">
    <location>
        <begin position="1"/>
        <end position="27"/>
    </location>
</feature>
<name>A0A6A6IKC8_9PLEO</name>
<sequence>MADDAQVRPAPGTARNAGPKRLHPRPDAARSNCALLLRTAQQQLAEHFREGKVRGRPAAESGHFAHPGPLQGCTPRFLVAGGPSRNGARAPLPGAPARRPARPVTNKSVRVLSSNLHSALCITTPSSPPLPHPPPPPPLLWNPIVARRLLRHAVGRRAVSVRSFPLSFLNLGCTGFHSTRLLAAACEPCRASAAPRILNPSAPCTSRALVSSQFRRARPRSTLLSNHDASSQLATAGT</sequence>
<evidence type="ECO:0000256" key="1">
    <source>
        <dbReference type="SAM" id="MobiDB-lite"/>
    </source>
</evidence>
<organism evidence="2 3">
    <name type="scientific">Trematosphaeria pertusa</name>
    <dbReference type="NCBI Taxonomy" id="390896"/>
    <lineage>
        <taxon>Eukaryota</taxon>
        <taxon>Fungi</taxon>
        <taxon>Dikarya</taxon>
        <taxon>Ascomycota</taxon>
        <taxon>Pezizomycotina</taxon>
        <taxon>Dothideomycetes</taxon>
        <taxon>Pleosporomycetidae</taxon>
        <taxon>Pleosporales</taxon>
        <taxon>Massarineae</taxon>
        <taxon>Trematosphaeriaceae</taxon>
        <taxon>Trematosphaeria</taxon>
    </lineage>
</organism>
<feature type="compositionally biased region" description="Polar residues" evidence="1">
    <location>
        <begin position="222"/>
        <end position="238"/>
    </location>
</feature>
<proteinExistence type="predicted"/>
<dbReference type="AlphaFoldDB" id="A0A6A6IKC8"/>
<feature type="compositionally biased region" description="Low complexity" evidence="1">
    <location>
        <begin position="85"/>
        <end position="98"/>
    </location>
</feature>
<keyword evidence="3" id="KW-1185">Reference proteome</keyword>
<feature type="region of interest" description="Disordered" evidence="1">
    <location>
        <begin position="219"/>
        <end position="238"/>
    </location>
</feature>
<dbReference type="GeneID" id="54574773"/>
<dbReference type="RefSeq" id="XP_033686068.1">
    <property type="nucleotide sequence ID" value="XM_033821443.1"/>
</dbReference>
<accession>A0A6A6IKC8</accession>
<reference evidence="2" key="1">
    <citation type="journal article" date="2020" name="Stud. Mycol.">
        <title>101 Dothideomycetes genomes: a test case for predicting lifestyles and emergence of pathogens.</title>
        <authorList>
            <person name="Haridas S."/>
            <person name="Albert R."/>
            <person name="Binder M."/>
            <person name="Bloem J."/>
            <person name="Labutti K."/>
            <person name="Salamov A."/>
            <person name="Andreopoulos B."/>
            <person name="Baker S."/>
            <person name="Barry K."/>
            <person name="Bills G."/>
            <person name="Bluhm B."/>
            <person name="Cannon C."/>
            <person name="Castanera R."/>
            <person name="Culley D."/>
            <person name="Daum C."/>
            <person name="Ezra D."/>
            <person name="Gonzalez J."/>
            <person name="Henrissat B."/>
            <person name="Kuo A."/>
            <person name="Liang C."/>
            <person name="Lipzen A."/>
            <person name="Lutzoni F."/>
            <person name="Magnuson J."/>
            <person name="Mondo S."/>
            <person name="Nolan M."/>
            <person name="Ohm R."/>
            <person name="Pangilinan J."/>
            <person name="Park H.-J."/>
            <person name="Ramirez L."/>
            <person name="Alfaro M."/>
            <person name="Sun H."/>
            <person name="Tritt A."/>
            <person name="Yoshinaga Y."/>
            <person name="Zwiers L.-H."/>
            <person name="Turgeon B."/>
            <person name="Goodwin S."/>
            <person name="Spatafora J."/>
            <person name="Crous P."/>
            <person name="Grigoriev I."/>
        </authorList>
    </citation>
    <scope>NUCLEOTIDE SEQUENCE</scope>
    <source>
        <strain evidence="2">CBS 122368</strain>
    </source>
</reference>
<evidence type="ECO:0000313" key="3">
    <source>
        <dbReference type="Proteomes" id="UP000800094"/>
    </source>
</evidence>
<evidence type="ECO:0000313" key="2">
    <source>
        <dbReference type="EMBL" id="KAF2251064.1"/>
    </source>
</evidence>
<feature type="region of interest" description="Disordered" evidence="1">
    <location>
        <begin position="83"/>
        <end position="105"/>
    </location>
</feature>
<dbReference type="Proteomes" id="UP000800094">
    <property type="component" value="Unassembled WGS sequence"/>
</dbReference>
<protein>
    <submittedName>
        <fullName evidence="2">Uncharacterized protein</fullName>
    </submittedName>
</protein>